<dbReference type="AlphaFoldDB" id="A0A8S3VNV5"/>
<feature type="compositionally biased region" description="Basic and acidic residues" evidence="1">
    <location>
        <begin position="247"/>
        <end position="256"/>
    </location>
</feature>
<feature type="compositionally biased region" description="Polar residues" evidence="1">
    <location>
        <begin position="271"/>
        <end position="282"/>
    </location>
</feature>
<comment type="caution">
    <text evidence="2">The sequence shown here is derived from an EMBL/GenBank/DDBJ whole genome shotgun (WGS) entry which is preliminary data.</text>
</comment>
<keyword evidence="3" id="KW-1185">Reference proteome</keyword>
<feature type="region of interest" description="Disordered" evidence="1">
    <location>
        <begin position="590"/>
        <end position="612"/>
    </location>
</feature>
<sequence>MVTDLKKESNISMQTVGPSASSNQSQGASHFCYAKKLLKESLKVKPLTFKGDSHSKHPTDPDTLIKRLPSPKVLFTTNSKSQNTTYKKRKIDLSDLAENVEDKIMYSDLSDLMKPLHSEELESYLASLSHRVPDKVIHDSIGSIPLTKCKFFIGEHLNDIEASDGKTSCDKIDNQNDVTQVEKTSVVTDIDDRIISGKDRTSDSGGNTNSTTFHKTQEKQKSLSRKNFEKLSLSLVNDGHQSGISHDGNHGCRSHDGSPNGLSLTDDESSDNSTPTNSLSECNANHFKNEKQFTHNASPSIKDVKPTSNSDGDLNDSLEEEIAKLHLSDNKCVGLVQNNSVTMVTSEKKKEDKLALGKTLCKHLMTKELNKIGRPDDISMPNQEEIMIFQRNLGKSSSMMFSTATGLPTRSSPVSIHGNTATGLPTRSSPVSIHGNTATRLPTRSSLVSIHGNTATGLPTRSSLVSIHGNTATGLPTRSSPVSIHGNTATGLPTRSSPVSIHGNTATGLPTRSSLVSIHGNTATGLPTRSSPVSIHGNTATGLPTRSSLVSIHGNTAAGLPTRSSLVSIHGNTATGLPTRSSLVSIHGNTATGLPTRSSPAPTKRKSSGGRFDYDNTLISTKAIKNALSCSKLALQSESSTDHEESQKVLSTSAPASTNCLLGNFEVTFPDNT</sequence>
<proteinExistence type="predicted"/>
<protein>
    <submittedName>
        <fullName evidence="2">Uncharacterized protein</fullName>
    </submittedName>
</protein>
<accession>A0A8S3VNV5</accession>
<feature type="compositionally biased region" description="Basic and acidic residues" evidence="1">
    <location>
        <begin position="215"/>
        <end position="225"/>
    </location>
</feature>
<evidence type="ECO:0000256" key="1">
    <source>
        <dbReference type="SAM" id="MobiDB-lite"/>
    </source>
</evidence>
<evidence type="ECO:0000313" key="2">
    <source>
        <dbReference type="EMBL" id="CAG2255510.1"/>
    </source>
</evidence>
<dbReference type="OrthoDB" id="1700985at2759"/>
<feature type="region of interest" description="Disordered" evidence="1">
    <location>
        <begin position="1"/>
        <end position="26"/>
    </location>
</feature>
<name>A0A8S3VNV5_MYTED</name>
<feature type="compositionally biased region" description="Low complexity" evidence="1">
    <location>
        <begin position="203"/>
        <end position="212"/>
    </location>
</feature>
<dbReference type="EMBL" id="CAJPWZ010003272">
    <property type="protein sequence ID" value="CAG2255510.1"/>
    <property type="molecule type" value="Genomic_DNA"/>
</dbReference>
<feature type="region of interest" description="Disordered" evidence="1">
    <location>
        <begin position="195"/>
        <end position="225"/>
    </location>
</feature>
<gene>
    <name evidence="2" type="ORF">MEDL_66904</name>
</gene>
<evidence type="ECO:0000313" key="3">
    <source>
        <dbReference type="Proteomes" id="UP000683360"/>
    </source>
</evidence>
<feature type="region of interest" description="Disordered" evidence="1">
    <location>
        <begin position="294"/>
        <end position="315"/>
    </location>
</feature>
<organism evidence="2 3">
    <name type="scientific">Mytilus edulis</name>
    <name type="common">Blue mussel</name>
    <dbReference type="NCBI Taxonomy" id="6550"/>
    <lineage>
        <taxon>Eukaryota</taxon>
        <taxon>Metazoa</taxon>
        <taxon>Spiralia</taxon>
        <taxon>Lophotrochozoa</taxon>
        <taxon>Mollusca</taxon>
        <taxon>Bivalvia</taxon>
        <taxon>Autobranchia</taxon>
        <taxon>Pteriomorphia</taxon>
        <taxon>Mytilida</taxon>
        <taxon>Mytiloidea</taxon>
        <taxon>Mytilidae</taxon>
        <taxon>Mytilinae</taxon>
        <taxon>Mytilus</taxon>
    </lineage>
</organism>
<dbReference type="Proteomes" id="UP000683360">
    <property type="component" value="Unassembled WGS sequence"/>
</dbReference>
<feature type="compositionally biased region" description="Polar residues" evidence="1">
    <location>
        <begin position="10"/>
        <end position="26"/>
    </location>
</feature>
<reference evidence="2" key="1">
    <citation type="submission" date="2021-03" db="EMBL/GenBank/DDBJ databases">
        <authorList>
            <person name="Bekaert M."/>
        </authorList>
    </citation>
    <scope>NUCLEOTIDE SEQUENCE</scope>
</reference>
<feature type="compositionally biased region" description="Polar residues" evidence="1">
    <location>
        <begin position="590"/>
        <end position="601"/>
    </location>
</feature>
<feature type="region of interest" description="Disordered" evidence="1">
    <location>
        <begin position="239"/>
        <end position="282"/>
    </location>
</feature>